<accession>A0A1X7V5N7</accession>
<feature type="region of interest" description="Disordered" evidence="1">
    <location>
        <begin position="1"/>
        <end position="35"/>
    </location>
</feature>
<feature type="compositionally biased region" description="Acidic residues" evidence="1">
    <location>
        <begin position="8"/>
        <end position="19"/>
    </location>
</feature>
<dbReference type="InParanoid" id="A0A1X7V5N7"/>
<feature type="region of interest" description="Disordered" evidence="1">
    <location>
        <begin position="47"/>
        <end position="68"/>
    </location>
</feature>
<sequence>MLDNNINDTDDEDSDDDETPLFKTFSDSDDESDADETLHLQVSQLNAGTEDQQQYQQQVVQEPMDEEAQPISIEEREVDIRVLMNFLGKGVVATYVMSSLMMII</sequence>
<evidence type="ECO:0000256" key="1">
    <source>
        <dbReference type="SAM" id="MobiDB-lite"/>
    </source>
</evidence>
<evidence type="ECO:0000313" key="2">
    <source>
        <dbReference type="EnsemblMetazoa" id="Aqu2.1.35328_001"/>
    </source>
</evidence>
<reference evidence="2" key="1">
    <citation type="submission" date="2017-05" db="UniProtKB">
        <authorList>
            <consortium name="EnsemblMetazoa"/>
        </authorList>
    </citation>
    <scope>IDENTIFICATION</scope>
</reference>
<feature type="compositionally biased region" description="Low complexity" evidence="1">
    <location>
        <begin position="52"/>
        <end position="61"/>
    </location>
</feature>
<protein>
    <submittedName>
        <fullName evidence="2">Uncharacterized protein</fullName>
    </submittedName>
</protein>
<proteinExistence type="predicted"/>
<dbReference type="EnsemblMetazoa" id="Aqu2.1.35328_001">
    <property type="protein sequence ID" value="Aqu2.1.35328_001"/>
    <property type="gene ID" value="Aqu2.1.35328"/>
</dbReference>
<name>A0A1X7V5N7_AMPQE</name>
<organism evidence="2">
    <name type="scientific">Amphimedon queenslandica</name>
    <name type="common">Sponge</name>
    <dbReference type="NCBI Taxonomy" id="400682"/>
    <lineage>
        <taxon>Eukaryota</taxon>
        <taxon>Metazoa</taxon>
        <taxon>Porifera</taxon>
        <taxon>Demospongiae</taxon>
        <taxon>Heteroscleromorpha</taxon>
        <taxon>Haplosclerida</taxon>
        <taxon>Niphatidae</taxon>
        <taxon>Amphimedon</taxon>
    </lineage>
</organism>
<dbReference type="AlphaFoldDB" id="A0A1X7V5N7"/>